<comment type="caution">
    <text evidence="9">The sequence shown here is derived from an EMBL/GenBank/DDBJ whole genome shotgun (WGS) entry which is preliminary data.</text>
</comment>
<evidence type="ECO:0000256" key="6">
    <source>
        <dbReference type="ARBA" id="ARBA00023004"/>
    </source>
</evidence>
<organism evidence="9 10">
    <name type="scientific">Tissierella carlieri</name>
    <dbReference type="NCBI Taxonomy" id="689904"/>
    <lineage>
        <taxon>Bacteria</taxon>
        <taxon>Bacillati</taxon>
        <taxon>Bacillota</taxon>
        <taxon>Tissierellia</taxon>
        <taxon>Tissierellales</taxon>
        <taxon>Tissierellaceae</taxon>
        <taxon>Tissierella</taxon>
    </lineage>
</organism>
<evidence type="ECO:0000313" key="9">
    <source>
        <dbReference type="EMBL" id="MCQ4925654.1"/>
    </source>
</evidence>
<dbReference type="EMBL" id="JANGAC010000026">
    <property type="protein sequence ID" value="MCQ4925654.1"/>
    <property type="molecule type" value="Genomic_DNA"/>
</dbReference>
<evidence type="ECO:0000256" key="2">
    <source>
        <dbReference type="ARBA" id="ARBA00022485"/>
    </source>
</evidence>
<evidence type="ECO:0000256" key="3">
    <source>
        <dbReference type="ARBA" id="ARBA00022723"/>
    </source>
</evidence>
<evidence type="ECO:0000259" key="8">
    <source>
        <dbReference type="PROSITE" id="PS51379"/>
    </source>
</evidence>
<sequence length="380" mass="42299">MLKFEKIIETATSRMEPIALNHQRCSRVRSHLGKCSKCIECCPVEGIIIKNSIIELNDNCIQCGLCASVCPTGAISIQEPTELNLYNYIEEEGKLDNTVILTCKHNDDISKSVFKVPCLGGLTLEFLLGIDTLPFEINVIFSGAKCKECIVKSGIDLYLNNIKKIKRIEEDLNLLGGAIKNTEKVPKVKARKTSTEEIDNERREFLFSIFKSVKKLPNTAIKYVLGVNDEDEKSNAIIANATVKKYPILGKVFSKIKDEELINSEIIDYSKPSIVGTCTFCRACTMLCPMGALKYIEEGDKLSLFLLRDACSGCGLCVEVCYYGALELKSKRIKDFSFVEPSILATGTKQRCSICKQIITASNTVEVCSSCLKLGRTYRR</sequence>
<keyword evidence="5" id="KW-0249">Electron transport</keyword>
<keyword evidence="3" id="KW-0479">Metal-binding</keyword>
<name>A0ABT1SGN5_9FIRM</name>
<dbReference type="SUPFAM" id="SSF54862">
    <property type="entry name" value="4Fe-4S ferredoxins"/>
    <property type="match status" value="1"/>
</dbReference>
<dbReference type="PANTHER" id="PTHR43687:SF6">
    <property type="entry name" value="L-ASPARTATE SEMIALDEHYDE SULFURTRANSFERASE IRON-SULFUR SUBUNIT"/>
    <property type="match status" value="1"/>
</dbReference>
<gene>
    <name evidence="9" type="ORF">NE686_21335</name>
</gene>
<dbReference type="Proteomes" id="UP001524478">
    <property type="component" value="Unassembled WGS sequence"/>
</dbReference>
<protein>
    <submittedName>
        <fullName evidence="9">4Fe-4S binding protein</fullName>
    </submittedName>
</protein>
<feature type="domain" description="4Fe-4S ferredoxin-type" evidence="8">
    <location>
        <begin position="302"/>
        <end position="331"/>
    </location>
</feature>
<dbReference type="Gene3D" id="3.30.70.20">
    <property type="match status" value="2"/>
</dbReference>
<proteinExistence type="predicted"/>
<feature type="domain" description="4Fe-4S ferredoxin-type" evidence="8">
    <location>
        <begin position="50"/>
        <end position="80"/>
    </location>
</feature>
<dbReference type="InterPro" id="IPR017896">
    <property type="entry name" value="4Fe4S_Fe-S-bd"/>
</dbReference>
<evidence type="ECO:0000313" key="10">
    <source>
        <dbReference type="Proteomes" id="UP001524478"/>
    </source>
</evidence>
<dbReference type="Pfam" id="PF13187">
    <property type="entry name" value="Fer4_9"/>
    <property type="match status" value="1"/>
</dbReference>
<evidence type="ECO:0000256" key="1">
    <source>
        <dbReference type="ARBA" id="ARBA00022448"/>
    </source>
</evidence>
<dbReference type="InterPro" id="IPR017900">
    <property type="entry name" value="4Fe4S_Fe_S_CS"/>
</dbReference>
<keyword evidence="1" id="KW-0813">Transport</keyword>
<keyword evidence="2" id="KW-0004">4Fe-4S</keyword>
<reference evidence="9 10" key="1">
    <citation type="submission" date="2022-06" db="EMBL/GenBank/DDBJ databases">
        <title>Isolation of gut microbiota from human fecal samples.</title>
        <authorList>
            <person name="Pamer E.G."/>
            <person name="Barat B."/>
            <person name="Waligurski E."/>
            <person name="Medina S."/>
            <person name="Paddock L."/>
            <person name="Mostad J."/>
        </authorList>
    </citation>
    <scope>NUCLEOTIDE SEQUENCE [LARGE SCALE GENOMIC DNA]</scope>
    <source>
        <strain evidence="9 10">DFI.7.95</strain>
    </source>
</reference>
<evidence type="ECO:0000256" key="4">
    <source>
        <dbReference type="ARBA" id="ARBA00022737"/>
    </source>
</evidence>
<accession>A0ABT1SGN5</accession>
<feature type="domain" description="4Fe-4S ferredoxin-type" evidence="8">
    <location>
        <begin position="270"/>
        <end position="298"/>
    </location>
</feature>
<dbReference type="InterPro" id="IPR050572">
    <property type="entry name" value="Fe-S_Ferredoxin"/>
</dbReference>
<dbReference type="Pfam" id="PF00037">
    <property type="entry name" value="Fer4"/>
    <property type="match status" value="1"/>
</dbReference>
<dbReference type="RefSeq" id="WP_256313053.1">
    <property type="nucleotide sequence ID" value="NZ_JANGAC010000026.1"/>
</dbReference>
<dbReference type="PANTHER" id="PTHR43687">
    <property type="entry name" value="ADENYLYLSULFATE REDUCTASE, BETA SUBUNIT"/>
    <property type="match status" value="1"/>
</dbReference>
<dbReference type="PROSITE" id="PS51379">
    <property type="entry name" value="4FE4S_FER_2"/>
    <property type="match status" value="3"/>
</dbReference>
<evidence type="ECO:0000256" key="7">
    <source>
        <dbReference type="ARBA" id="ARBA00023014"/>
    </source>
</evidence>
<evidence type="ECO:0000256" key="5">
    <source>
        <dbReference type="ARBA" id="ARBA00022982"/>
    </source>
</evidence>
<dbReference type="PROSITE" id="PS00198">
    <property type="entry name" value="4FE4S_FER_1"/>
    <property type="match status" value="2"/>
</dbReference>
<keyword evidence="7" id="KW-0411">Iron-sulfur</keyword>
<keyword evidence="10" id="KW-1185">Reference proteome</keyword>
<keyword evidence="4" id="KW-0677">Repeat</keyword>
<keyword evidence="6" id="KW-0408">Iron</keyword>